<keyword evidence="2" id="KW-1133">Transmembrane helix</keyword>
<organism evidence="3">
    <name type="scientific">viral metagenome</name>
    <dbReference type="NCBI Taxonomy" id="1070528"/>
    <lineage>
        <taxon>unclassified sequences</taxon>
        <taxon>metagenomes</taxon>
        <taxon>organismal metagenomes</taxon>
    </lineage>
</organism>
<accession>A0A6C0C8X1</accession>
<name>A0A6C0C8X1_9ZZZZ</name>
<feature type="transmembrane region" description="Helical" evidence="2">
    <location>
        <begin position="6"/>
        <end position="23"/>
    </location>
</feature>
<keyword evidence="2" id="KW-0812">Transmembrane</keyword>
<keyword evidence="2" id="KW-0472">Membrane</keyword>
<dbReference type="EMBL" id="MN739362">
    <property type="protein sequence ID" value="QHT01028.1"/>
    <property type="molecule type" value="Genomic_DNA"/>
</dbReference>
<evidence type="ECO:0000256" key="1">
    <source>
        <dbReference type="SAM" id="MobiDB-lite"/>
    </source>
</evidence>
<evidence type="ECO:0000256" key="2">
    <source>
        <dbReference type="SAM" id="Phobius"/>
    </source>
</evidence>
<proteinExistence type="predicted"/>
<feature type="region of interest" description="Disordered" evidence="1">
    <location>
        <begin position="184"/>
        <end position="204"/>
    </location>
</feature>
<sequence length="220" mass="24899">MIESKHMIIVGVIICALMAYYFYSELTKMKKIVDPIHHKSLSMELRLGELEKKINTNVSKRKINTHSPPLSITYNSSDIGRNQLSVIYDENIRESEANRLLKNIENKNKRQTVAQNMHSCPAKEYNDLLVDLSESDKQSLKQQIDAAKQDDLFGGDTARSASNSGYDSDIMRYVSESLYYADLPSDGSQLSDIPKPLKRSGLGSNVMSKITLKHKNELKK</sequence>
<dbReference type="AlphaFoldDB" id="A0A6C0C8X1"/>
<protein>
    <submittedName>
        <fullName evidence="3">Uncharacterized protein</fullName>
    </submittedName>
</protein>
<evidence type="ECO:0000313" key="3">
    <source>
        <dbReference type="EMBL" id="QHT01028.1"/>
    </source>
</evidence>
<reference evidence="3" key="1">
    <citation type="journal article" date="2020" name="Nature">
        <title>Giant virus diversity and host interactions through global metagenomics.</title>
        <authorList>
            <person name="Schulz F."/>
            <person name="Roux S."/>
            <person name="Paez-Espino D."/>
            <person name="Jungbluth S."/>
            <person name="Walsh D.A."/>
            <person name="Denef V.J."/>
            <person name="McMahon K.D."/>
            <person name="Konstantinidis K.T."/>
            <person name="Eloe-Fadrosh E.A."/>
            <person name="Kyrpides N.C."/>
            <person name="Woyke T."/>
        </authorList>
    </citation>
    <scope>NUCLEOTIDE SEQUENCE</scope>
    <source>
        <strain evidence="3">GVMAG-M-3300020192-26</strain>
    </source>
</reference>